<dbReference type="SUPFAM" id="SSF48452">
    <property type="entry name" value="TPR-like"/>
    <property type="match status" value="2"/>
</dbReference>
<dbReference type="PANTHER" id="PTHR23270:SF10">
    <property type="entry name" value="PROTEIN RRP5 HOMOLOG"/>
    <property type="match status" value="1"/>
</dbReference>
<dbReference type="SUPFAM" id="SSF50249">
    <property type="entry name" value="Nucleic acid-binding proteins"/>
    <property type="match status" value="1"/>
</dbReference>
<evidence type="ECO:0000256" key="5">
    <source>
        <dbReference type="SAM" id="MobiDB-lite"/>
    </source>
</evidence>
<proteinExistence type="predicted"/>
<keyword evidence="2" id="KW-0698">rRNA processing</keyword>
<dbReference type="Gene3D" id="2.40.50.140">
    <property type="entry name" value="Nucleic acid-binding proteins"/>
    <property type="match status" value="2"/>
</dbReference>
<dbReference type="STRING" id="41427.A0A182ILC2"/>
<dbReference type="PANTHER" id="PTHR23270">
    <property type="entry name" value="PROGRAMMED CELL DEATH PROTEIN 11 PRE-RRNA PROCESSING PROTEIN RRP5"/>
    <property type="match status" value="1"/>
</dbReference>
<dbReference type="SMART" id="SM00316">
    <property type="entry name" value="S1"/>
    <property type="match status" value="4"/>
</dbReference>
<dbReference type="InterPro" id="IPR003107">
    <property type="entry name" value="HAT"/>
</dbReference>
<feature type="compositionally biased region" description="Acidic residues" evidence="5">
    <location>
        <begin position="1243"/>
        <end position="1253"/>
    </location>
</feature>
<evidence type="ECO:0000256" key="3">
    <source>
        <dbReference type="ARBA" id="ARBA00022737"/>
    </source>
</evidence>
<name>A0A182ILC2_ANOAO</name>
<evidence type="ECO:0000256" key="2">
    <source>
        <dbReference type="ARBA" id="ARBA00022552"/>
    </source>
</evidence>
<organism evidence="6">
    <name type="scientific">Anopheles atroparvus</name>
    <name type="common">European mosquito</name>
    <dbReference type="NCBI Taxonomy" id="41427"/>
    <lineage>
        <taxon>Eukaryota</taxon>
        <taxon>Metazoa</taxon>
        <taxon>Ecdysozoa</taxon>
        <taxon>Arthropoda</taxon>
        <taxon>Hexapoda</taxon>
        <taxon>Insecta</taxon>
        <taxon>Pterygota</taxon>
        <taxon>Neoptera</taxon>
        <taxon>Endopterygota</taxon>
        <taxon>Diptera</taxon>
        <taxon>Nematocera</taxon>
        <taxon>Culicoidea</taxon>
        <taxon>Culicidae</taxon>
        <taxon>Anophelinae</taxon>
        <taxon>Anopheles</taxon>
    </lineage>
</organism>
<feature type="compositionally biased region" description="Basic residues" evidence="5">
    <location>
        <begin position="1110"/>
        <end position="1123"/>
    </location>
</feature>
<comment type="subcellular location">
    <subcellularLocation>
        <location evidence="1">Nucleus</location>
        <location evidence="1">Nucleolus</location>
    </subcellularLocation>
</comment>
<dbReference type="InterPro" id="IPR003029">
    <property type="entry name" value="S1_domain"/>
</dbReference>
<reference evidence="6" key="1">
    <citation type="submission" date="2022-08" db="UniProtKB">
        <authorList>
            <consortium name="EnsemblMetazoa"/>
        </authorList>
    </citation>
    <scope>IDENTIFICATION</scope>
    <source>
        <strain evidence="6">EBRO</strain>
    </source>
</reference>
<evidence type="ECO:0000313" key="6">
    <source>
        <dbReference type="EnsemblMetazoa" id="AATE001320-PA.1"/>
    </source>
</evidence>
<evidence type="ECO:0000256" key="1">
    <source>
        <dbReference type="ARBA" id="ARBA00004604"/>
    </source>
</evidence>
<dbReference type="GO" id="GO:0003723">
    <property type="term" value="F:RNA binding"/>
    <property type="evidence" value="ECO:0007669"/>
    <property type="project" value="TreeGrafter"/>
</dbReference>
<dbReference type="VEuPathDB" id="VectorBase:AATE001320"/>
<dbReference type="CDD" id="cd05693">
    <property type="entry name" value="S1_Rrp5_repeat_hs1_sc1"/>
    <property type="match status" value="1"/>
</dbReference>
<feature type="compositionally biased region" description="Basic residues" evidence="5">
    <location>
        <begin position="1161"/>
        <end position="1173"/>
    </location>
</feature>
<feature type="compositionally biased region" description="Acidic residues" evidence="5">
    <location>
        <begin position="1020"/>
        <end position="1066"/>
    </location>
</feature>
<dbReference type="PROSITE" id="PS50126">
    <property type="entry name" value="S1"/>
    <property type="match status" value="1"/>
</dbReference>
<feature type="compositionally biased region" description="Basic and acidic residues" evidence="5">
    <location>
        <begin position="1254"/>
        <end position="1268"/>
    </location>
</feature>
<protein>
    <submittedName>
        <fullName evidence="6">Uncharacterized protein</fullName>
    </submittedName>
</protein>
<dbReference type="EnsemblMetazoa" id="AATE001320-RA">
    <property type="protein sequence ID" value="AATE001320-PA.1"/>
    <property type="gene ID" value="AATE001320"/>
</dbReference>
<dbReference type="InterPro" id="IPR045209">
    <property type="entry name" value="Rrp5"/>
</dbReference>
<dbReference type="GO" id="GO:0032040">
    <property type="term" value="C:small-subunit processome"/>
    <property type="evidence" value="ECO:0007669"/>
    <property type="project" value="TreeGrafter"/>
</dbReference>
<dbReference type="InterPro" id="IPR048059">
    <property type="entry name" value="Rrp5_S1_rpt_hs1_sc1"/>
</dbReference>
<dbReference type="Pfam" id="PF23231">
    <property type="entry name" value="HAT_Syf1_CNRKL1_C"/>
    <property type="match status" value="1"/>
</dbReference>
<dbReference type="Gene3D" id="1.25.40.10">
    <property type="entry name" value="Tetratricopeptide repeat domain"/>
    <property type="match status" value="2"/>
</dbReference>
<feature type="region of interest" description="Disordered" evidence="5">
    <location>
        <begin position="1102"/>
        <end position="1268"/>
    </location>
</feature>
<feature type="region of interest" description="Disordered" evidence="5">
    <location>
        <begin position="985"/>
        <end position="1087"/>
    </location>
</feature>
<dbReference type="SMART" id="SM00386">
    <property type="entry name" value="HAT"/>
    <property type="match status" value="4"/>
</dbReference>
<evidence type="ECO:0000256" key="4">
    <source>
        <dbReference type="ARBA" id="ARBA00023242"/>
    </source>
</evidence>
<sequence length="1568" mass="178180">MVFLTTAFPRGENDKRVRQRKLDKRSKYGSSTLEVTKPRHLRPKDRRRALLDEKEQEEEEQELALQAHNLTSDTLQEGMLVLGCVRQIFRTELAITLPGRQFGTVPISAISDAYSNRLQAMMQTNDCDCPVLEDLYDVGDLVYVKVISKKPSLVLSLKPADLHSEFVASQLVPGLVLAAAIAADEDHGFLMETGIPHVRAFLPRINFREGDAEIGRNLFCAVEKVSQLDGKGATLILKAFKKSERRQLRVDVINLDTVVPGCVMPFTVGSPVEDGLRGTLFDDTVPAFVNRCMLTTPTSKPEDYSLFKQMDATLLYVFPVTKQVFVSLVPYKNNKVEAVKSGKDMLRRCLPQGYLIENALVVDVTSYGVWFHFDQRRAILPRSIIMKGMKADCNYEDTIRLGKYHLGSVHKLFVLRYDPLDRSYIVCDKMDNARDEILLPDVQVGRTYRCEIVKSTDDDDDGSMSVQLGKTSGLVPKHYLDRKTTPKLGSIVPMVAVAKDETCVTFTNRSEFMRSNAKILSDWNQIDVNARNPQTFDGVVVEELFDECVVEFFNNIRGRISKHAQPEVNDAARLSMLHYGAIARFTVAKVFLNRYLLLCLPKPVGHGWIEVKQAAVTEVLPTEVVVEIEKSKSSKIPLENFSAFPEHNAVYAMLLRRGQTVPVVEVKPGICTVRDVRYLQYKPSSVAQVQVGDILRAFCYKSNDKVYANLLLTDYNTPVEVCRMGPASQQEDIPEGKMIMMKVTNIREGKGSMRNLETSCTLRAVCPKGIESVFSYMMDYLEDVINLIGRFKQNGKSFANYNIGQPVVCTFVRFMKRSNKMVVKLHDKANPKIVTKGIALKPKKTTKESYQPGVKLNGRVVWVDVERRVVHVCIDPKLLQCIGDDDFRLPIEPRSATEVSYCCVLFRNNYVRVCCIKMGSKHPLVLVPARYHYNDLQTYNIDQKQYVSVIVCKKFGPLLFGMHVKSFNLYNSYDVGTATTGVDEVNKRKTSTRPQEPVPVIRGFTEGVQEPSTTRHAIDDDVDASEGSLSEDDSSNSDDDGDADDDGDEQYWDSMDDEEDEDYVCEDESKADKPSKTKIKKAGLGNGVHLFPSLGKAKIIPQQQTPLVEKKKKVNENKKKKSTVKLELTKKPNTAKKSNTLAKNGKRKLDDVSLADSGKPLQKKQKKKNKKKQAPFVIDQLDGCDNDFLFDQLDGADTKPPPKTGQAPKRTHNGKEKESKGLPGATNFWDSTPVHQRPQQFDSSEEDSEEEDEQKQADTKKRLTAKERFESMKLEEERLRKIEEELANPSTDPHTPDQFDRLVLAQPNNSMLWIRYMVFHMESVELDKARAVARRALKSINFREEADLLNVWVALLNLEIRYETVDSFKEVLQEAIQYNDPFKVYSRVLDILIDCQKHTEVRELLELLQKKFRKQNDMWYVVADSWYRIGQGGKAKPLLSQALKSLPNRDHIPLIVKFAFLHNRNGNRDEAHLLFEQILTSYPKRTDIWSQYVDMLVKDGLVENARQILERAVVQRLPMKNMKTLYTKFVHFEEKHGNRDSVRRVKQLATDYVQAQLNNAGIANSRDK</sequence>
<keyword evidence="3" id="KW-0677">Repeat</keyword>
<dbReference type="InterPro" id="IPR012340">
    <property type="entry name" value="NA-bd_OB-fold"/>
</dbReference>
<accession>A0A182ILC2</accession>
<keyword evidence="4" id="KW-0539">Nucleus</keyword>
<dbReference type="InterPro" id="IPR055430">
    <property type="entry name" value="HAT_Syf1_CNRKL1_C"/>
</dbReference>
<dbReference type="InterPro" id="IPR011990">
    <property type="entry name" value="TPR-like_helical_dom_sf"/>
</dbReference>
<feature type="region of interest" description="Disordered" evidence="5">
    <location>
        <begin position="14"/>
        <end position="46"/>
    </location>
</feature>
<dbReference type="GO" id="GO:0006364">
    <property type="term" value="P:rRNA processing"/>
    <property type="evidence" value="ECO:0007669"/>
    <property type="project" value="UniProtKB-KW"/>
</dbReference>
<feature type="compositionally biased region" description="Polar residues" evidence="5">
    <location>
        <begin position="1228"/>
        <end position="1241"/>
    </location>
</feature>